<reference evidence="3 4" key="1">
    <citation type="submission" date="2023-02" db="EMBL/GenBank/DDBJ databases">
        <title>LHISI_Scaffold_Assembly.</title>
        <authorList>
            <person name="Stuart O.P."/>
            <person name="Cleave R."/>
            <person name="Magrath M.J.L."/>
            <person name="Mikheyev A.S."/>
        </authorList>
    </citation>
    <scope>NUCLEOTIDE SEQUENCE [LARGE SCALE GENOMIC DNA]</scope>
    <source>
        <strain evidence="3">Daus_M_001</strain>
        <tissue evidence="3">Leg muscle</tissue>
    </source>
</reference>
<accession>A0ABQ9I3D8</accession>
<evidence type="ECO:0000259" key="2">
    <source>
        <dbReference type="Pfam" id="PF25577"/>
    </source>
</evidence>
<feature type="domain" description="Transcription initiation factor TFIID subunit 2 TPR repeats" evidence="2">
    <location>
        <begin position="22"/>
        <end position="67"/>
    </location>
</feature>
<comment type="caution">
    <text evidence="3">The sequence shown here is derived from an EMBL/GenBank/DDBJ whole genome shotgun (WGS) entry which is preliminary data.</text>
</comment>
<feature type="compositionally biased region" description="Polar residues" evidence="1">
    <location>
        <begin position="131"/>
        <end position="141"/>
    </location>
</feature>
<evidence type="ECO:0000313" key="3">
    <source>
        <dbReference type="EMBL" id="KAJ8890498.1"/>
    </source>
</evidence>
<feature type="region of interest" description="Disordered" evidence="1">
    <location>
        <begin position="131"/>
        <end position="152"/>
    </location>
</feature>
<protein>
    <recommendedName>
        <fullName evidence="2">Transcription initiation factor TFIID subunit 2 TPR repeats domain-containing protein</fullName>
    </recommendedName>
</protein>
<gene>
    <name evidence="3" type="ORF">PR048_010007</name>
</gene>
<evidence type="ECO:0000313" key="4">
    <source>
        <dbReference type="Proteomes" id="UP001159363"/>
    </source>
</evidence>
<dbReference type="Proteomes" id="UP001159363">
    <property type="component" value="Chromosome 3"/>
</dbReference>
<sequence length="195" mass="21764">MELGKQMELGMQMELDKWRVDELTCMLSYDSRLRCDIVDLYYTLYGTRRPVCLPVPEVAAILNSLKPERRPIPICKEFKVPPLLSNFPLCSISSMLTVNCVKYDSCDRPCWQPKMLPPVVANTSATSSCVVDGEQPSTSGLAQKRKASSPVRETELITDDNNLGLVTIEIVAGDEGSKVRVKVSTYQLCLPPLTY</sequence>
<proteinExistence type="predicted"/>
<dbReference type="EMBL" id="JARBHB010000003">
    <property type="protein sequence ID" value="KAJ8890498.1"/>
    <property type="molecule type" value="Genomic_DNA"/>
</dbReference>
<evidence type="ECO:0000256" key="1">
    <source>
        <dbReference type="SAM" id="MobiDB-lite"/>
    </source>
</evidence>
<dbReference type="Pfam" id="PF25577">
    <property type="entry name" value="TPR_TAF2_C"/>
    <property type="match status" value="1"/>
</dbReference>
<organism evidence="3 4">
    <name type="scientific">Dryococelus australis</name>
    <dbReference type="NCBI Taxonomy" id="614101"/>
    <lineage>
        <taxon>Eukaryota</taxon>
        <taxon>Metazoa</taxon>
        <taxon>Ecdysozoa</taxon>
        <taxon>Arthropoda</taxon>
        <taxon>Hexapoda</taxon>
        <taxon>Insecta</taxon>
        <taxon>Pterygota</taxon>
        <taxon>Neoptera</taxon>
        <taxon>Polyneoptera</taxon>
        <taxon>Phasmatodea</taxon>
        <taxon>Verophasmatodea</taxon>
        <taxon>Anareolatae</taxon>
        <taxon>Phasmatidae</taxon>
        <taxon>Eurycanthinae</taxon>
        <taxon>Dryococelus</taxon>
    </lineage>
</organism>
<dbReference type="InterPro" id="IPR057991">
    <property type="entry name" value="TPR_TAF2_C"/>
</dbReference>
<keyword evidence="4" id="KW-1185">Reference proteome</keyword>
<name>A0ABQ9I3D8_9NEOP</name>